<accession>A0AAE3SDU1</accession>
<dbReference type="Proteomes" id="UP001209229">
    <property type="component" value="Unassembled WGS sequence"/>
</dbReference>
<dbReference type="RefSeq" id="WP_301188988.1">
    <property type="nucleotide sequence ID" value="NZ_JAPDPJ010000003.1"/>
</dbReference>
<sequence>MKELSKFKVLSITLLVTMSSCVTGTIDLNAETLRSYGFEFDISSVDKVQTVQRYKKSKSQNNNKFRFNRLVESGRKHIVYRGLTIDYVPVTVHLSSAYFAEPLLNQRVLYSKNIYKTLYTGASFFNRAGPSTLL</sequence>
<comment type="caution">
    <text evidence="1">The sequence shown here is derived from an EMBL/GenBank/DDBJ whole genome shotgun (WGS) entry which is preliminary data.</text>
</comment>
<dbReference type="EMBL" id="JAPDPJ010000003">
    <property type="protein sequence ID" value="MCW3785416.1"/>
    <property type="molecule type" value="Genomic_DNA"/>
</dbReference>
<organism evidence="1 2">
    <name type="scientific">Plebeiibacterium sediminum</name>
    <dbReference type="NCBI Taxonomy" id="2992112"/>
    <lineage>
        <taxon>Bacteria</taxon>
        <taxon>Pseudomonadati</taxon>
        <taxon>Bacteroidota</taxon>
        <taxon>Bacteroidia</taxon>
        <taxon>Marinilabiliales</taxon>
        <taxon>Marinilabiliaceae</taxon>
        <taxon>Plebeiibacterium</taxon>
    </lineage>
</organism>
<evidence type="ECO:0000313" key="2">
    <source>
        <dbReference type="Proteomes" id="UP001209229"/>
    </source>
</evidence>
<evidence type="ECO:0008006" key="3">
    <source>
        <dbReference type="Google" id="ProtNLM"/>
    </source>
</evidence>
<proteinExistence type="predicted"/>
<reference evidence="1" key="1">
    <citation type="submission" date="2022-10" db="EMBL/GenBank/DDBJ databases">
        <authorList>
            <person name="Yu W.X."/>
        </authorList>
    </citation>
    <scope>NUCLEOTIDE SEQUENCE</scope>
    <source>
        <strain evidence="1">AAT</strain>
    </source>
</reference>
<evidence type="ECO:0000313" key="1">
    <source>
        <dbReference type="EMBL" id="MCW3785416.1"/>
    </source>
</evidence>
<gene>
    <name evidence="1" type="ORF">OM075_03000</name>
</gene>
<name>A0AAE3SDU1_9BACT</name>
<keyword evidence="2" id="KW-1185">Reference proteome</keyword>
<dbReference type="AlphaFoldDB" id="A0AAE3SDU1"/>
<dbReference type="PROSITE" id="PS51257">
    <property type="entry name" value="PROKAR_LIPOPROTEIN"/>
    <property type="match status" value="1"/>
</dbReference>
<protein>
    <recommendedName>
        <fullName evidence="3">Lipoprotein</fullName>
    </recommendedName>
</protein>